<dbReference type="GO" id="GO:0005978">
    <property type="term" value="P:glycogen biosynthetic process"/>
    <property type="evidence" value="ECO:0007669"/>
    <property type="project" value="UniProtKB-UniRule"/>
</dbReference>
<dbReference type="SUPFAM" id="SSF53756">
    <property type="entry name" value="UDP-Glycosyltransferase/glycogen phosphorylase"/>
    <property type="match status" value="1"/>
</dbReference>
<dbReference type="PANTHER" id="PTHR45825:SF11">
    <property type="entry name" value="ALPHA AMYLASE DOMAIN-CONTAINING PROTEIN"/>
    <property type="match status" value="1"/>
</dbReference>
<evidence type="ECO:0000256" key="1">
    <source>
        <dbReference type="ARBA" id="ARBA00001478"/>
    </source>
</evidence>
<evidence type="ECO:0000313" key="10">
    <source>
        <dbReference type="EMBL" id="OXZ27089.1"/>
    </source>
</evidence>
<feature type="binding site" evidence="7">
    <location>
        <position position="15"/>
    </location>
    <ligand>
        <name>ADP-alpha-D-glucose</name>
        <dbReference type="ChEBI" id="CHEBI:57498"/>
    </ligand>
</feature>
<dbReference type="HAMAP" id="MF_00484">
    <property type="entry name" value="Glycogen_synth"/>
    <property type="match status" value="1"/>
</dbReference>
<keyword evidence="5 7" id="KW-0808">Transferase</keyword>
<comment type="pathway">
    <text evidence="7">Glycan biosynthesis; glycogen biosynthesis.</text>
</comment>
<evidence type="ECO:0000256" key="5">
    <source>
        <dbReference type="ARBA" id="ARBA00022679"/>
    </source>
</evidence>
<dbReference type="GO" id="GO:0009011">
    <property type="term" value="F:alpha-1,4-glucan glucosyltransferase (ADP-glucose donor) activity"/>
    <property type="evidence" value="ECO:0007669"/>
    <property type="project" value="UniProtKB-UniRule"/>
</dbReference>
<dbReference type="InterPro" id="IPR011835">
    <property type="entry name" value="GS/SS"/>
</dbReference>
<keyword evidence="4 7" id="KW-0328">Glycosyltransferase</keyword>
<dbReference type="Pfam" id="PF08323">
    <property type="entry name" value="Glyco_transf_5"/>
    <property type="match status" value="1"/>
</dbReference>
<dbReference type="Pfam" id="PF00534">
    <property type="entry name" value="Glycos_transf_1"/>
    <property type="match status" value="1"/>
</dbReference>
<feature type="domain" description="Starch synthase catalytic" evidence="9">
    <location>
        <begin position="2"/>
        <end position="236"/>
    </location>
</feature>
<protein>
    <recommendedName>
        <fullName evidence="7">Glycogen synthase</fullName>
        <ecNumber evidence="7">2.4.1.21</ecNumber>
    </recommendedName>
    <alternativeName>
        <fullName evidence="7">Starch [bacterial glycogen] synthase</fullName>
    </alternativeName>
</protein>
<dbReference type="UniPathway" id="UPA00164"/>
<dbReference type="Proteomes" id="UP000215413">
    <property type="component" value="Unassembled WGS sequence"/>
</dbReference>
<evidence type="ECO:0000259" key="9">
    <source>
        <dbReference type="Pfam" id="PF08323"/>
    </source>
</evidence>
<organism evidence="10 11">
    <name type="scientific">Finegoldia magna</name>
    <name type="common">Peptostreptococcus magnus</name>
    <dbReference type="NCBI Taxonomy" id="1260"/>
    <lineage>
        <taxon>Bacteria</taxon>
        <taxon>Bacillati</taxon>
        <taxon>Bacillota</taxon>
        <taxon>Tissierellia</taxon>
        <taxon>Tissierellales</taxon>
        <taxon>Peptoniphilaceae</taxon>
        <taxon>Finegoldia</taxon>
    </lineage>
</organism>
<comment type="similarity">
    <text evidence="3 7">Belongs to the glycosyltransferase 1 family. Bacterial/plant glycogen synthase subfamily.</text>
</comment>
<dbReference type="Gene3D" id="3.40.50.2000">
    <property type="entry name" value="Glycogen Phosphorylase B"/>
    <property type="match status" value="2"/>
</dbReference>
<evidence type="ECO:0000256" key="3">
    <source>
        <dbReference type="ARBA" id="ARBA00010281"/>
    </source>
</evidence>
<evidence type="ECO:0000256" key="2">
    <source>
        <dbReference type="ARBA" id="ARBA00002764"/>
    </source>
</evidence>
<evidence type="ECO:0000256" key="6">
    <source>
        <dbReference type="ARBA" id="ARBA00023056"/>
    </source>
</evidence>
<dbReference type="InterPro" id="IPR001296">
    <property type="entry name" value="Glyco_trans_1"/>
</dbReference>
<dbReference type="NCBIfam" id="TIGR02095">
    <property type="entry name" value="glgA"/>
    <property type="match status" value="1"/>
</dbReference>
<accession>A0A233V3W7</accession>
<dbReference type="RefSeq" id="WP_094205915.1">
    <property type="nucleotide sequence ID" value="NZ_NDYC01000026.1"/>
</dbReference>
<keyword evidence="6 7" id="KW-0320">Glycogen biosynthesis</keyword>
<dbReference type="InterPro" id="IPR013534">
    <property type="entry name" value="Starch_synth_cat_dom"/>
</dbReference>
<evidence type="ECO:0000313" key="11">
    <source>
        <dbReference type="Proteomes" id="UP000215413"/>
    </source>
</evidence>
<evidence type="ECO:0000259" key="8">
    <source>
        <dbReference type="Pfam" id="PF00534"/>
    </source>
</evidence>
<dbReference type="EMBL" id="NDYC01000026">
    <property type="protein sequence ID" value="OXZ27089.1"/>
    <property type="molecule type" value="Genomic_DNA"/>
</dbReference>
<comment type="catalytic activity">
    <reaction evidence="1 7">
        <text>[(1-&gt;4)-alpha-D-glucosyl](n) + ADP-alpha-D-glucose = [(1-&gt;4)-alpha-D-glucosyl](n+1) + ADP + H(+)</text>
        <dbReference type="Rhea" id="RHEA:18189"/>
        <dbReference type="Rhea" id="RHEA-COMP:9584"/>
        <dbReference type="Rhea" id="RHEA-COMP:9587"/>
        <dbReference type="ChEBI" id="CHEBI:15378"/>
        <dbReference type="ChEBI" id="CHEBI:15444"/>
        <dbReference type="ChEBI" id="CHEBI:57498"/>
        <dbReference type="ChEBI" id="CHEBI:456216"/>
        <dbReference type="EC" id="2.4.1.21"/>
    </reaction>
</comment>
<evidence type="ECO:0000256" key="4">
    <source>
        <dbReference type="ARBA" id="ARBA00022676"/>
    </source>
</evidence>
<dbReference type="CDD" id="cd03791">
    <property type="entry name" value="GT5_Glycogen_synthase_DULL1-like"/>
    <property type="match status" value="1"/>
</dbReference>
<feature type="domain" description="Glycosyl transferase family 1" evidence="8">
    <location>
        <begin position="287"/>
        <end position="436"/>
    </location>
</feature>
<sequence length="474" mass="55542">MKILYCAAEADPFIKTGGLADVAGTLPLEMKKQGHDVKVVIPLYKLINEEYRNKFEFEGSFYVDLDFKHHYVGVFKYIHRGVEFYFLDNEDYFNRDNVYGENDDCERFVFFSKACVQLLRYIDFDCDIIHSNDWHTAMVNVYARDFAKGDPFYESIKTVFTIHNLKYQGVFSSNSLRQTDLSPMYFSEDALKFYDAINFMKGAIVFSDKVTTVSKTYADEIKYSFFGEGLDGVIRQYHYKISGITNGIDTTIWNPETDKYLFKNYSLKNIKDKSVNKKALQRMYGLEEKDVPIFAMVTRLVENKGLELVRYIMDEFLTTEDVQVIILGTGDYSYEEMFKYYEWKFPDKLKANIYYNNEESHKIYAGADFLMMPSIFEPCGISQLIAMRYGTIPVVRETGGLRDTVQSFNEFSKEGNGFSFTNINAHDFLYTLRRAISFYYNDDFKIIQENAMNSKNDWEKSAKEYIELYEEIIK</sequence>
<dbReference type="EC" id="2.4.1.21" evidence="7"/>
<dbReference type="GO" id="GO:0004373">
    <property type="term" value="F:alpha-1,4-glucan glucosyltransferase (UDP-glucose donor) activity"/>
    <property type="evidence" value="ECO:0007669"/>
    <property type="project" value="InterPro"/>
</dbReference>
<comment type="caution">
    <text evidence="10">The sequence shown here is derived from an EMBL/GenBank/DDBJ whole genome shotgun (WGS) entry which is preliminary data.</text>
</comment>
<dbReference type="PANTHER" id="PTHR45825">
    <property type="entry name" value="GRANULE-BOUND STARCH SYNTHASE 1, CHLOROPLASTIC/AMYLOPLASTIC"/>
    <property type="match status" value="1"/>
</dbReference>
<gene>
    <name evidence="7" type="primary">glgA</name>
    <name evidence="10" type="ORF">B9N49_05795</name>
</gene>
<comment type="function">
    <text evidence="2 7">Synthesizes alpha-1,4-glucan chains using ADP-glucose.</text>
</comment>
<reference evidence="11" key="1">
    <citation type="submission" date="2017-04" db="EMBL/GenBank/DDBJ databases">
        <title>Finegoldia magna isolated from orthopedic joint implant-associated infections.</title>
        <authorList>
            <person name="Bjorklund S."/>
            <person name="Bruggemann H."/>
            <person name="Jensen A."/>
            <person name="Hellmark B."/>
            <person name="Soderquist B."/>
        </authorList>
    </citation>
    <scope>NUCLEOTIDE SEQUENCE [LARGE SCALE GENOMIC DNA]</scope>
    <source>
        <strain evidence="11">CCUG 54800</strain>
    </source>
</reference>
<evidence type="ECO:0000256" key="7">
    <source>
        <dbReference type="HAMAP-Rule" id="MF_00484"/>
    </source>
</evidence>
<dbReference type="AlphaFoldDB" id="A0A233V3W7"/>
<proteinExistence type="inferred from homology"/>
<dbReference type="NCBIfam" id="NF001898">
    <property type="entry name" value="PRK00654.1-1"/>
    <property type="match status" value="1"/>
</dbReference>
<name>A0A233V3W7_FINMA</name>